<protein>
    <submittedName>
        <fullName evidence="1">Uncharacterized protein</fullName>
    </submittedName>
</protein>
<evidence type="ECO:0000313" key="2">
    <source>
        <dbReference type="Proteomes" id="UP000002440"/>
    </source>
</evidence>
<dbReference type="Proteomes" id="UP000002440">
    <property type="component" value="Chromosome"/>
</dbReference>
<accession>Q1H3Z1</accession>
<sequence>MIKTSPDRLAPYERISMNKPAILLFVALSLHATSALAICKRHDNFMPGDHDQVIGGIIFADYREDKIEAYFYGEMCWTASEIAEEGNRRIFYKLIAGYDANGRIAGYIPLSSSATAIFTCPKGSILSSSNGYFDHLYNPGPGFHTWVCKSTEAAQPG</sequence>
<dbReference type="AlphaFoldDB" id="Q1H3Z1"/>
<organism evidence="1 2">
    <name type="scientific">Methylobacillus flagellatus (strain ATCC 51484 / DSM 6875 / VKM B-1610 / KT)</name>
    <dbReference type="NCBI Taxonomy" id="265072"/>
    <lineage>
        <taxon>Bacteria</taxon>
        <taxon>Pseudomonadati</taxon>
        <taxon>Pseudomonadota</taxon>
        <taxon>Betaproteobacteria</taxon>
        <taxon>Nitrosomonadales</taxon>
        <taxon>Methylophilaceae</taxon>
        <taxon>Methylobacillus</taxon>
    </lineage>
</organism>
<gene>
    <name evidence="1" type="ordered locus">Mfla_0526</name>
</gene>
<reference evidence="1 2" key="1">
    <citation type="submission" date="2006-03" db="EMBL/GenBank/DDBJ databases">
        <title>Complete sequence of Methylobacillus flagellatus KT.</title>
        <authorList>
            <consortium name="US DOE Joint Genome Institute"/>
            <person name="Copeland A."/>
            <person name="Lucas S."/>
            <person name="Lapidus A."/>
            <person name="Barry K."/>
            <person name="Detter J.C."/>
            <person name="Glavina del Rio T."/>
            <person name="Hammon N."/>
            <person name="Israni S."/>
            <person name="Dalin E."/>
            <person name="Tice H."/>
            <person name="Pitluck S."/>
            <person name="Brettin T."/>
            <person name="Bruce D."/>
            <person name="Han C."/>
            <person name="Tapia R."/>
            <person name="Saunders E."/>
            <person name="Gilna P."/>
            <person name="Schmutz J."/>
            <person name="Larimer F."/>
            <person name="Land M."/>
            <person name="Kyrpides N."/>
            <person name="Anderson I."/>
            <person name="Richardson P."/>
        </authorList>
    </citation>
    <scope>NUCLEOTIDE SEQUENCE [LARGE SCALE GENOMIC DNA]</scope>
    <source>
        <strain evidence="2">KT / ATCC 51484 / DSM 6875</strain>
    </source>
</reference>
<keyword evidence="2" id="KW-1185">Reference proteome</keyword>
<dbReference type="KEGG" id="mfa:Mfla_0526"/>
<dbReference type="EMBL" id="CP000284">
    <property type="protein sequence ID" value="ABE48796.1"/>
    <property type="molecule type" value="Genomic_DNA"/>
</dbReference>
<evidence type="ECO:0000313" key="1">
    <source>
        <dbReference type="EMBL" id="ABE48796.1"/>
    </source>
</evidence>
<name>Q1H3Z1_METFK</name>
<dbReference type="HOGENOM" id="CLU_1675820_0_0_4"/>
<proteinExistence type="predicted"/>